<sequence length="122" mass="14031">MFNLKARGQNLDTQEIEHTIKKFSNLIDKNKEKLAYSDFKEGVNKGLDIAKYNFGDHIEKFDLFSSKENQTTKIQNLQNEYNLLIDTLKIGKPGCSADCLEGIYEGLEKSKILFGEFIKEFV</sequence>
<organism evidence="1 2">
    <name type="scientific">Methanosarcina barkeri 3</name>
    <dbReference type="NCBI Taxonomy" id="1434107"/>
    <lineage>
        <taxon>Archaea</taxon>
        <taxon>Methanobacteriati</taxon>
        <taxon>Methanobacteriota</taxon>
        <taxon>Stenosarchaea group</taxon>
        <taxon>Methanomicrobia</taxon>
        <taxon>Methanosarcinales</taxon>
        <taxon>Methanosarcinaceae</taxon>
        <taxon>Methanosarcina</taxon>
    </lineage>
</organism>
<dbReference type="Proteomes" id="UP000033066">
    <property type="component" value="Chromosome"/>
</dbReference>
<evidence type="ECO:0000313" key="2">
    <source>
        <dbReference type="Proteomes" id="UP000033066"/>
    </source>
</evidence>
<name>A0A0E3SEV3_METBA</name>
<dbReference type="HOGENOM" id="CLU_2079423_0_0_2"/>
<accession>A0A0E3SEV3</accession>
<dbReference type="OrthoDB" id="134484at2157"/>
<proteinExistence type="predicted"/>
<dbReference type="PATRIC" id="fig|1434107.4.peg.222"/>
<dbReference type="RefSeq" id="WP_048105818.1">
    <property type="nucleotide sequence ID" value="NZ_CP009517.1"/>
</dbReference>
<dbReference type="KEGG" id="mbak:MSBR3_0171"/>
<dbReference type="AlphaFoldDB" id="A0A0E3SEV3"/>
<keyword evidence="2" id="KW-1185">Reference proteome</keyword>
<protein>
    <submittedName>
        <fullName evidence="1">Uncharacterized protein</fullName>
    </submittedName>
</protein>
<dbReference type="EMBL" id="CP009517">
    <property type="protein sequence ID" value="AKB80749.1"/>
    <property type="molecule type" value="Genomic_DNA"/>
</dbReference>
<evidence type="ECO:0000313" key="1">
    <source>
        <dbReference type="EMBL" id="AKB80749.1"/>
    </source>
</evidence>
<reference evidence="1" key="1">
    <citation type="submission" date="2014-07" db="EMBL/GenBank/DDBJ databases">
        <title>Methanogenic archaea and the global carbon cycle.</title>
        <authorList>
            <person name="Henriksen J.R."/>
            <person name="Luke J."/>
            <person name="Reinhart S."/>
            <person name="Benedict M.N."/>
            <person name="Youngblut N.D."/>
            <person name="Metcalf M.E."/>
            <person name="Whitaker R.J."/>
            <person name="Metcalf W.W."/>
        </authorList>
    </citation>
    <scope>NUCLEOTIDE SEQUENCE [LARGE SCALE GENOMIC DNA]</scope>
    <source>
        <strain evidence="1">3</strain>
    </source>
</reference>
<dbReference type="GeneID" id="24787610"/>
<gene>
    <name evidence="1" type="ORF">MSBR3_0171</name>
</gene>